<dbReference type="InterPro" id="IPR036628">
    <property type="entry name" value="Clp_N_dom_sf"/>
</dbReference>
<evidence type="ECO:0000313" key="2">
    <source>
        <dbReference type="EMBL" id="EJW91669.1"/>
    </source>
</evidence>
<accession>J9FWF5</accession>
<dbReference type="AlphaFoldDB" id="J9FWF5"/>
<feature type="non-terminal residue" evidence="2">
    <location>
        <position position="138"/>
    </location>
</feature>
<protein>
    <submittedName>
        <fullName evidence="2">Protein containing Clp</fullName>
    </submittedName>
</protein>
<dbReference type="Pfam" id="PF02861">
    <property type="entry name" value="Clp_N"/>
    <property type="match status" value="1"/>
</dbReference>
<proteinExistence type="predicted"/>
<dbReference type="InterPro" id="IPR004176">
    <property type="entry name" value="Clp_R_N"/>
</dbReference>
<comment type="caution">
    <text evidence="2">The sequence shown here is derived from an EMBL/GenBank/DDBJ whole genome shotgun (WGS) entry which is preliminary data.</text>
</comment>
<dbReference type="Gene3D" id="1.10.1780.10">
    <property type="entry name" value="Clp, N-terminal domain"/>
    <property type="match status" value="1"/>
</dbReference>
<sequence>MDSAIAREPKVTGQGLSQMGMARNLVKVIEDAEKLASKMGDSYVTSEHLLIALADEKGTAGSVLTTAGVTAKRLTDAYESLRGDERVTSADARPEFEALERYGRNVTHARPGRAKLDPVDRAAWRRSAARSTVLSRRT</sequence>
<dbReference type="SUPFAM" id="SSF81923">
    <property type="entry name" value="Double Clp-N motif"/>
    <property type="match status" value="1"/>
</dbReference>
<evidence type="ECO:0000259" key="1">
    <source>
        <dbReference type="PROSITE" id="PS51903"/>
    </source>
</evidence>
<feature type="domain" description="Clp R" evidence="1">
    <location>
        <begin position="1"/>
        <end position="84"/>
    </location>
</feature>
<reference evidence="2" key="1">
    <citation type="journal article" date="2012" name="PLoS ONE">
        <title>Gene sets for utilization of primary and secondary nutrition supplies in the distal gut of endangered iberian lynx.</title>
        <authorList>
            <person name="Alcaide M."/>
            <person name="Messina E."/>
            <person name="Richter M."/>
            <person name="Bargiela R."/>
            <person name="Peplies J."/>
            <person name="Huws S.A."/>
            <person name="Newbold C.J."/>
            <person name="Golyshin P.N."/>
            <person name="Simon M.A."/>
            <person name="Lopez G."/>
            <person name="Yakimov M.M."/>
            <person name="Ferrer M."/>
        </authorList>
    </citation>
    <scope>NUCLEOTIDE SEQUENCE</scope>
</reference>
<organism evidence="2">
    <name type="scientific">gut metagenome</name>
    <dbReference type="NCBI Taxonomy" id="749906"/>
    <lineage>
        <taxon>unclassified sequences</taxon>
        <taxon>metagenomes</taxon>
        <taxon>organismal metagenomes</taxon>
    </lineage>
</organism>
<dbReference type="PROSITE" id="PS51903">
    <property type="entry name" value="CLP_R"/>
    <property type="match status" value="1"/>
</dbReference>
<dbReference type="EMBL" id="AMCI01008032">
    <property type="protein sequence ID" value="EJW91669.1"/>
    <property type="molecule type" value="Genomic_DNA"/>
</dbReference>
<gene>
    <name evidence="2" type="ORF">EVA_20224</name>
</gene>
<name>J9FWF5_9ZZZZ</name>